<reference evidence="2" key="3">
    <citation type="submission" date="2020-12" db="UniProtKB">
        <authorList>
            <consortium name="EnsemblPlants"/>
        </authorList>
    </citation>
    <scope>IDENTIFICATION</scope>
</reference>
<evidence type="ECO:0000313" key="3">
    <source>
        <dbReference type="Proteomes" id="UP000006727"/>
    </source>
</evidence>
<dbReference type="Proteomes" id="UP000006727">
    <property type="component" value="Chromosome 20"/>
</dbReference>
<keyword evidence="3" id="KW-1185">Reference proteome</keyword>
<dbReference type="Gramene" id="Pp3c20_16241V3.1">
    <property type="protein sequence ID" value="PAC:32946621.CDS.1"/>
    <property type="gene ID" value="Pp3c20_16241"/>
</dbReference>
<gene>
    <name evidence="1" type="ORF">PHYPA_025197</name>
</gene>
<dbReference type="EMBL" id="ABEU02000020">
    <property type="protein sequence ID" value="PNR33254.1"/>
    <property type="molecule type" value="Genomic_DNA"/>
</dbReference>
<name>A0A2K1IVF3_PHYPA</name>
<dbReference type="EnsemblPlants" id="Pp3c20_16241V3.1">
    <property type="protein sequence ID" value="PAC:32946621.CDS.1"/>
    <property type="gene ID" value="Pp3c20_16241"/>
</dbReference>
<protein>
    <recommendedName>
        <fullName evidence="4">Reverse transcriptase Ty1/copia-type domain-containing protein</fullName>
    </recommendedName>
</protein>
<proteinExistence type="predicted"/>
<evidence type="ECO:0008006" key="4">
    <source>
        <dbReference type="Google" id="ProtNLM"/>
    </source>
</evidence>
<evidence type="ECO:0000313" key="2">
    <source>
        <dbReference type="EnsemblPlants" id="PAC:32946621.CDS.1"/>
    </source>
</evidence>
<organism evidence="1">
    <name type="scientific">Physcomitrium patens</name>
    <name type="common">Spreading-leaved earth moss</name>
    <name type="synonym">Physcomitrella patens</name>
    <dbReference type="NCBI Taxonomy" id="3218"/>
    <lineage>
        <taxon>Eukaryota</taxon>
        <taxon>Viridiplantae</taxon>
        <taxon>Streptophyta</taxon>
        <taxon>Embryophyta</taxon>
        <taxon>Bryophyta</taxon>
        <taxon>Bryophytina</taxon>
        <taxon>Bryopsida</taxon>
        <taxon>Funariidae</taxon>
        <taxon>Funariales</taxon>
        <taxon>Funariaceae</taxon>
        <taxon>Physcomitrium</taxon>
    </lineage>
</organism>
<sequence>MAIAARVNSSMSWIVKKTLKIPILLYYNNQFALGLMDMTCFHFHTKHIFIHYHFICQLAVQQKILFQYYPTYIMHGYLLTKFLSRPKLA</sequence>
<dbReference type="InParanoid" id="A0A2K1IVF3"/>
<accession>A0A2K1IVF3</accession>
<dbReference type="AlphaFoldDB" id="A0A2K1IVF3"/>
<reference evidence="1 3" key="1">
    <citation type="journal article" date="2008" name="Science">
        <title>The Physcomitrella genome reveals evolutionary insights into the conquest of land by plants.</title>
        <authorList>
            <person name="Rensing S."/>
            <person name="Lang D."/>
            <person name="Zimmer A."/>
            <person name="Terry A."/>
            <person name="Salamov A."/>
            <person name="Shapiro H."/>
            <person name="Nishiyama T."/>
            <person name="Perroud P.-F."/>
            <person name="Lindquist E."/>
            <person name="Kamisugi Y."/>
            <person name="Tanahashi T."/>
            <person name="Sakakibara K."/>
            <person name="Fujita T."/>
            <person name="Oishi K."/>
            <person name="Shin-I T."/>
            <person name="Kuroki Y."/>
            <person name="Toyoda A."/>
            <person name="Suzuki Y."/>
            <person name="Hashimoto A."/>
            <person name="Yamaguchi K."/>
            <person name="Sugano A."/>
            <person name="Kohara Y."/>
            <person name="Fujiyama A."/>
            <person name="Anterola A."/>
            <person name="Aoki S."/>
            <person name="Ashton N."/>
            <person name="Barbazuk W.B."/>
            <person name="Barker E."/>
            <person name="Bennetzen J."/>
            <person name="Bezanilla M."/>
            <person name="Blankenship R."/>
            <person name="Cho S.H."/>
            <person name="Dutcher S."/>
            <person name="Estelle M."/>
            <person name="Fawcett J.A."/>
            <person name="Gundlach H."/>
            <person name="Hanada K."/>
            <person name="Heyl A."/>
            <person name="Hicks K.A."/>
            <person name="Hugh J."/>
            <person name="Lohr M."/>
            <person name="Mayer K."/>
            <person name="Melkozernov A."/>
            <person name="Murata T."/>
            <person name="Nelson D."/>
            <person name="Pils B."/>
            <person name="Prigge M."/>
            <person name="Reiss B."/>
            <person name="Renner T."/>
            <person name="Rombauts S."/>
            <person name="Rushton P."/>
            <person name="Sanderfoot A."/>
            <person name="Schween G."/>
            <person name="Shiu S.-H."/>
            <person name="Stueber K."/>
            <person name="Theodoulou F.L."/>
            <person name="Tu H."/>
            <person name="Van de Peer Y."/>
            <person name="Verrier P.J."/>
            <person name="Waters E."/>
            <person name="Wood A."/>
            <person name="Yang L."/>
            <person name="Cove D."/>
            <person name="Cuming A."/>
            <person name="Hasebe M."/>
            <person name="Lucas S."/>
            <person name="Mishler D.B."/>
            <person name="Reski R."/>
            <person name="Grigoriev I."/>
            <person name="Quatrano R.S."/>
            <person name="Boore J.L."/>
        </authorList>
    </citation>
    <scope>NUCLEOTIDE SEQUENCE [LARGE SCALE GENOMIC DNA]</scope>
    <source>
        <strain evidence="2 3">cv. Gransden 2004</strain>
    </source>
</reference>
<reference evidence="1 3" key="2">
    <citation type="journal article" date="2018" name="Plant J.">
        <title>The Physcomitrella patens chromosome-scale assembly reveals moss genome structure and evolution.</title>
        <authorList>
            <person name="Lang D."/>
            <person name="Ullrich K.K."/>
            <person name="Murat F."/>
            <person name="Fuchs J."/>
            <person name="Jenkins J."/>
            <person name="Haas F.B."/>
            <person name="Piednoel M."/>
            <person name="Gundlach H."/>
            <person name="Van Bel M."/>
            <person name="Meyberg R."/>
            <person name="Vives C."/>
            <person name="Morata J."/>
            <person name="Symeonidi A."/>
            <person name="Hiss M."/>
            <person name="Muchero W."/>
            <person name="Kamisugi Y."/>
            <person name="Saleh O."/>
            <person name="Blanc G."/>
            <person name="Decker E.L."/>
            <person name="van Gessel N."/>
            <person name="Grimwood J."/>
            <person name="Hayes R.D."/>
            <person name="Graham S.W."/>
            <person name="Gunter L.E."/>
            <person name="McDaniel S.F."/>
            <person name="Hoernstein S.N.W."/>
            <person name="Larsson A."/>
            <person name="Li F.W."/>
            <person name="Perroud P.F."/>
            <person name="Phillips J."/>
            <person name="Ranjan P."/>
            <person name="Rokshar D.S."/>
            <person name="Rothfels C.J."/>
            <person name="Schneider L."/>
            <person name="Shu S."/>
            <person name="Stevenson D.W."/>
            <person name="Thummler F."/>
            <person name="Tillich M."/>
            <person name="Villarreal Aguilar J.C."/>
            <person name="Widiez T."/>
            <person name="Wong G.K."/>
            <person name="Wymore A."/>
            <person name="Zhang Y."/>
            <person name="Zimmer A.D."/>
            <person name="Quatrano R.S."/>
            <person name="Mayer K.F.X."/>
            <person name="Goodstein D."/>
            <person name="Casacuberta J.M."/>
            <person name="Vandepoele K."/>
            <person name="Reski R."/>
            <person name="Cuming A.C."/>
            <person name="Tuskan G.A."/>
            <person name="Maumus F."/>
            <person name="Salse J."/>
            <person name="Schmutz J."/>
            <person name="Rensing S.A."/>
        </authorList>
    </citation>
    <scope>NUCLEOTIDE SEQUENCE [LARGE SCALE GENOMIC DNA]</scope>
    <source>
        <strain evidence="2 3">cv. Gransden 2004</strain>
    </source>
</reference>
<evidence type="ECO:0000313" key="1">
    <source>
        <dbReference type="EMBL" id="PNR33254.1"/>
    </source>
</evidence>